<dbReference type="EMBL" id="JAVFKD010000002">
    <property type="protein sequence ID" value="KAK5996463.1"/>
    <property type="molecule type" value="Genomic_DNA"/>
</dbReference>
<dbReference type="InterPro" id="IPR029063">
    <property type="entry name" value="SAM-dependent_MTases_sf"/>
</dbReference>
<dbReference type="PANTHER" id="PTHR45036:SF1">
    <property type="entry name" value="METHYLTRANSFERASE LIKE 7A"/>
    <property type="match status" value="1"/>
</dbReference>
<dbReference type="InterPro" id="IPR013216">
    <property type="entry name" value="Methyltransf_11"/>
</dbReference>
<keyword evidence="3" id="KW-1185">Reference proteome</keyword>
<dbReference type="PANTHER" id="PTHR45036">
    <property type="entry name" value="METHYLTRANSFERASE LIKE 7B"/>
    <property type="match status" value="1"/>
</dbReference>
<proteinExistence type="predicted"/>
<dbReference type="SUPFAM" id="SSF53335">
    <property type="entry name" value="S-adenosyl-L-methionine-dependent methyltransferases"/>
    <property type="match status" value="1"/>
</dbReference>
<reference evidence="2 3" key="1">
    <citation type="submission" date="2024-01" db="EMBL/GenBank/DDBJ databases">
        <title>Complete genome of Cladobotryum mycophilum ATHUM6906.</title>
        <authorList>
            <person name="Christinaki A.C."/>
            <person name="Myridakis A.I."/>
            <person name="Kouvelis V.N."/>
        </authorList>
    </citation>
    <scope>NUCLEOTIDE SEQUENCE [LARGE SCALE GENOMIC DNA]</scope>
    <source>
        <strain evidence="2 3">ATHUM6906</strain>
    </source>
</reference>
<evidence type="ECO:0000259" key="1">
    <source>
        <dbReference type="Pfam" id="PF08241"/>
    </source>
</evidence>
<sequence>MPWNIRTRFDCYIEPWEPLWYALWALYMSARSVISEGRYLTLLSPQKLKDTEFYLWFKELNDSFINFERTQTAVPKLVAQSSGVVLELGPGAGNQLSQYNKDKVTRIIGVEPNPHFAPDIEQQIHKQGLENIYELVIASAEDSKALERHGIVTESLDTVLSIQVLCSVSDPESLVKELYRLLKPGGKFIFWEHHRNSDRLSSIVQQTNWGCNMNRDIKGIIAAAGEWENGDSIEGDELPQSLLPRAWGELVKVRNVGA</sequence>
<dbReference type="InterPro" id="IPR052356">
    <property type="entry name" value="Thiol_S-MT"/>
</dbReference>
<dbReference type="Proteomes" id="UP001338125">
    <property type="component" value="Unassembled WGS sequence"/>
</dbReference>
<protein>
    <submittedName>
        <fullName evidence="2">Thiol S-methyltransferase TMT1B</fullName>
    </submittedName>
</protein>
<dbReference type="Pfam" id="PF08241">
    <property type="entry name" value="Methyltransf_11"/>
    <property type="match status" value="1"/>
</dbReference>
<organism evidence="2 3">
    <name type="scientific">Cladobotryum mycophilum</name>
    <dbReference type="NCBI Taxonomy" id="491253"/>
    <lineage>
        <taxon>Eukaryota</taxon>
        <taxon>Fungi</taxon>
        <taxon>Dikarya</taxon>
        <taxon>Ascomycota</taxon>
        <taxon>Pezizomycotina</taxon>
        <taxon>Sordariomycetes</taxon>
        <taxon>Hypocreomycetidae</taxon>
        <taxon>Hypocreales</taxon>
        <taxon>Hypocreaceae</taxon>
        <taxon>Cladobotryum</taxon>
    </lineage>
</organism>
<accession>A0ABR0SWC6</accession>
<evidence type="ECO:0000313" key="2">
    <source>
        <dbReference type="EMBL" id="KAK5996463.1"/>
    </source>
</evidence>
<gene>
    <name evidence="2" type="ORF">PT974_01797</name>
</gene>
<feature type="domain" description="Methyltransferase type 11" evidence="1">
    <location>
        <begin position="86"/>
        <end position="190"/>
    </location>
</feature>
<evidence type="ECO:0000313" key="3">
    <source>
        <dbReference type="Proteomes" id="UP001338125"/>
    </source>
</evidence>
<dbReference type="Gene3D" id="3.40.50.150">
    <property type="entry name" value="Vaccinia Virus protein VP39"/>
    <property type="match status" value="1"/>
</dbReference>
<comment type="caution">
    <text evidence="2">The sequence shown here is derived from an EMBL/GenBank/DDBJ whole genome shotgun (WGS) entry which is preliminary data.</text>
</comment>
<dbReference type="CDD" id="cd02440">
    <property type="entry name" value="AdoMet_MTases"/>
    <property type="match status" value="1"/>
</dbReference>
<name>A0ABR0SWC6_9HYPO</name>